<dbReference type="Proteomes" id="UP000271098">
    <property type="component" value="Unassembled WGS sequence"/>
</dbReference>
<gene>
    <name evidence="1" type="ORF">GPUH_LOCUS26900</name>
</gene>
<reference evidence="1 2" key="2">
    <citation type="submission" date="2018-11" db="EMBL/GenBank/DDBJ databases">
        <authorList>
            <consortium name="Pathogen Informatics"/>
        </authorList>
    </citation>
    <scope>NUCLEOTIDE SEQUENCE [LARGE SCALE GENOMIC DNA]</scope>
</reference>
<reference evidence="3" key="1">
    <citation type="submission" date="2016-06" db="UniProtKB">
        <authorList>
            <consortium name="WormBaseParasite"/>
        </authorList>
    </citation>
    <scope>IDENTIFICATION</scope>
</reference>
<evidence type="ECO:0000313" key="3">
    <source>
        <dbReference type="WBParaSite" id="GPUH_0002693301-mRNA-1"/>
    </source>
</evidence>
<organism evidence="3">
    <name type="scientific">Gongylonema pulchrum</name>
    <dbReference type="NCBI Taxonomy" id="637853"/>
    <lineage>
        <taxon>Eukaryota</taxon>
        <taxon>Metazoa</taxon>
        <taxon>Ecdysozoa</taxon>
        <taxon>Nematoda</taxon>
        <taxon>Chromadorea</taxon>
        <taxon>Rhabditida</taxon>
        <taxon>Spirurina</taxon>
        <taxon>Spiruromorpha</taxon>
        <taxon>Spiruroidea</taxon>
        <taxon>Gongylonematidae</taxon>
        <taxon>Gongylonema</taxon>
    </lineage>
</organism>
<dbReference type="AlphaFoldDB" id="A0A183F112"/>
<sequence>MATVVEMTIEKIDEVKSRLGRFGVFLQKPPVLSRP</sequence>
<dbReference type="WBParaSite" id="GPUH_0002693301-mRNA-1">
    <property type="protein sequence ID" value="GPUH_0002693301-mRNA-1"/>
    <property type="gene ID" value="GPUH_0002693301"/>
</dbReference>
<proteinExistence type="predicted"/>
<name>A0A183F112_9BILA</name>
<evidence type="ECO:0000313" key="1">
    <source>
        <dbReference type="EMBL" id="VDN49647.1"/>
    </source>
</evidence>
<protein>
    <submittedName>
        <fullName evidence="3">F0F1 ATP synthase subunit epsilon</fullName>
    </submittedName>
</protein>
<evidence type="ECO:0000313" key="2">
    <source>
        <dbReference type="Proteomes" id="UP000271098"/>
    </source>
</evidence>
<dbReference type="EMBL" id="UYRT01115490">
    <property type="protein sequence ID" value="VDN49647.1"/>
    <property type="molecule type" value="Genomic_DNA"/>
</dbReference>
<keyword evidence="2" id="KW-1185">Reference proteome</keyword>
<accession>A0A183F112</accession>